<comment type="similarity">
    <text evidence="4">Belongs to the BamB family.</text>
</comment>
<dbReference type="RefSeq" id="WP_301809586.1">
    <property type="nucleotide sequence ID" value="NZ_JAUJZH010000008.1"/>
</dbReference>
<feature type="domain" description="Pyrrolo-quinoline quinone repeat" evidence="6">
    <location>
        <begin position="78"/>
        <end position="306"/>
    </location>
</feature>
<feature type="signal peptide" evidence="5">
    <location>
        <begin position="1"/>
        <end position="26"/>
    </location>
</feature>
<comment type="subcellular location">
    <subcellularLocation>
        <location evidence="4">Cell outer membrane</location>
        <topology evidence="4">Lipid-anchor</topology>
    </subcellularLocation>
</comment>
<dbReference type="InterPro" id="IPR017687">
    <property type="entry name" value="BamB"/>
</dbReference>
<dbReference type="Proteomes" id="UP001169027">
    <property type="component" value="Unassembled WGS sequence"/>
</dbReference>
<dbReference type="PANTHER" id="PTHR34512">
    <property type="entry name" value="CELL SURFACE PROTEIN"/>
    <property type="match status" value="1"/>
</dbReference>
<keyword evidence="1 4" id="KW-0732">Signal</keyword>
<dbReference type="Pfam" id="PF13360">
    <property type="entry name" value="PQQ_2"/>
    <property type="match status" value="1"/>
</dbReference>
<dbReference type="PROSITE" id="PS51257">
    <property type="entry name" value="PROKAR_LIPOPROTEIN"/>
    <property type="match status" value="1"/>
</dbReference>
<evidence type="ECO:0000313" key="8">
    <source>
        <dbReference type="Proteomes" id="UP001169027"/>
    </source>
</evidence>
<comment type="caution">
    <text evidence="7">The sequence shown here is derived from an EMBL/GenBank/DDBJ whole genome shotgun (WGS) entry which is preliminary data.</text>
</comment>
<evidence type="ECO:0000259" key="6">
    <source>
        <dbReference type="Pfam" id="PF13360"/>
    </source>
</evidence>
<reference evidence="7" key="1">
    <citation type="submission" date="2023-06" db="EMBL/GenBank/DDBJ databases">
        <authorList>
            <person name="Jiang Y."/>
            <person name="Liu Q."/>
        </authorList>
    </citation>
    <scope>NUCLEOTIDE SEQUENCE</scope>
    <source>
        <strain evidence="7">CGMCC 1.12090</strain>
    </source>
</reference>
<comment type="function">
    <text evidence="4">Part of the outer membrane protein assembly complex, which is involved in assembly and insertion of beta-barrel proteins into the outer membrane.</text>
</comment>
<dbReference type="InterPro" id="IPR002372">
    <property type="entry name" value="PQQ_rpt_dom"/>
</dbReference>
<dbReference type="HAMAP" id="MF_00923">
    <property type="entry name" value="OM_assembly_BamB"/>
    <property type="match status" value="1"/>
</dbReference>
<keyword evidence="4" id="KW-0564">Palmitate</keyword>
<gene>
    <name evidence="4 7" type="primary">bamB</name>
    <name evidence="7" type="ORF">Q2T77_13360</name>
</gene>
<evidence type="ECO:0000313" key="7">
    <source>
        <dbReference type="EMBL" id="MDO1533281.1"/>
    </source>
</evidence>
<dbReference type="InterPro" id="IPR011047">
    <property type="entry name" value="Quinoprotein_ADH-like_sf"/>
</dbReference>
<keyword evidence="3 4" id="KW-0998">Cell outer membrane</keyword>
<keyword evidence="2 4" id="KW-0472">Membrane</keyword>
<dbReference type="EMBL" id="JAUKVY010000008">
    <property type="protein sequence ID" value="MDO1533281.1"/>
    <property type="molecule type" value="Genomic_DNA"/>
</dbReference>
<keyword evidence="4" id="KW-0449">Lipoprotein</keyword>
<dbReference type="NCBIfam" id="TIGR03300">
    <property type="entry name" value="assembly_YfgL"/>
    <property type="match status" value="1"/>
</dbReference>
<comment type="subunit">
    <text evidence="4">Part of the Bam complex.</text>
</comment>
<organism evidence="7 8">
    <name type="scientific">Variovorax ginsengisoli</name>
    <dbReference type="NCBI Taxonomy" id="363844"/>
    <lineage>
        <taxon>Bacteria</taxon>
        <taxon>Pseudomonadati</taxon>
        <taxon>Pseudomonadota</taxon>
        <taxon>Betaproteobacteria</taxon>
        <taxon>Burkholderiales</taxon>
        <taxon>Comamonadaceae</taxon>
        <taxon>Variovorax</taxon>
    </lineage>
</organism>
<evidence type="ECO:0000256" key="5">
    <source>
        <dbReference type="SAM" id="SignalP"/>
    </source>
</evidence>
<evidence type="ECO:0000256" key="3">
    <source>
        <dbReference type="ARBA" id="ARBA00023237"/>
    </source>
</evidence>
<dbReference type="SUPFAM" id="SSF50998">
    <property type="entry name" value="Quinoprotein alcohol dehydrogenase-like"/>
    <property type="match status" value="1"/>
</dbReference>
<name>A0ABT8S2X8_9BURK</name>
<feature type="chain" id="PRO_5046234341" description="Outer membrane protein assembly factor BamB" evidence="5">
    <location>
        <begin position="27"/>
        <end position="381"/>
    </location>
</feature>
<dbReference type="Gene3D" id="2.130.10.10">
    <property type="entry name" value="YVTN repeat-like/Quinoprotein amine dehydrogenase"/>
    <property type="match status" value="1"/>
</dbReference>
<dbReference type="PANTHER" id="PTHR34512:SF30">
    <property type="entry name" value="OUTER MEMBRANE PROTEIN ASSEMBLY FACTOR BAMB"/>
    <property type="match status" value="1"/>
</dbReference>
<accession>A0ABT8S2X8</accession>
<protein>
    <recommendedName>
        <fullName evidence="4">Outer membrane protein assembly factor BamB</fullName>
    </recommendedName>
</protein>
<keyword evidence="8" id="KW-1185">Reference proteome</keyword>
<evidence type="ECO:0000256" key="1">
    <source>
        <dbReference type="ARBA" id="ARBA00022729"/>
    </source>
</evidence>
<evidence type="ECO:0000256" key="4">
    <source>
        <dbReference type="HAMAP-Rule" id="MF_00923"/>
    </source>
</evidence>
<evidence type="ECO:0000256" key="2">
    <source>
        <dbReference type="ARBA" id="ARBA00023136"/>
    </source>
</evidence>
<proteinExistence type="inferred from homology"/>
<sequence>MNLKRYLTWGPALRIGAAAALIATLAACSGTSRPKPAELPPNVGLMGIKQAWTLKIPKVEFPLATVVNGDQIAVASADGTVVVIDARAGTEVWRANVGAPLAAGVGSDGRLVAVVTANSELVALEAGKVLWKERLTAQAYTPPLVAGRRIFVQAADRTTSAWDGQSGRRLWSQQRTAENLVLKKPGVLLAVGDTLVAGVGGRLVGINPANGSSRWESPIAAPRGTNDVERLVDLTGTVSRQGDMVCARAYFASVGCVDTARGALLWTKPAVGADGIGGDDRYIFGSEDSGAVVAWRRSDGERAWQQADLLKYRLLTAPLAVGRSVIVGDTTGLVHVLSRDDGKPLNRLNPDGSAIAATPVLAGNTVVVVTRNGGVFGYRPE</sequence>
<dbReference type="InterPro" id="IPR018391">
    <property type="entry name" value="PQQ_b-propeller_rpt"/>
</dbReference>
<dbReference type="InterPro" id="IPR015943">
    <property type="entry name" value="WD40/YVTN_repeat-like_dom_sf"/>
</dbReference>
<dbReference type="SMART" id="SM00564">
    <property type="entry name" value="PQQ"/>
    <property type="match status" value="4"/>
</dbReference>